<keyword evidence="1" id="KW-0812">Transmembrane</keyword>
<organism evidence="2 3">
    <name type="scientific">Arenibacter aquaticus</name>
    <dbReference type="NCBI Taxonomy" id="2489054"/>
    <lineage>
        <taxon>Bacteria</taxon>
        <taxon>Pseudomonadati</taxon>
        <taxon>Bacteroidota</taxon>
        <taxon>Flavobacteriia</taxon>
        <taxon>Flavobacteriales</taxon>
        <taxon>Flavobacteriaceae</taxon>
        <taxon>Arenibacter</taxon>
    </lineage>
</organism>
<dbReference type="PANTHER" id="PTHR36529:SF1">
    <property type="entry name" value="GLYCOSYLTRANSFERASE"/>
    <property type="match status" value="1"/>
</dbReference>
<dbReference type="Pfam" id="PF09837">
    <property type="entry name" value="DUF2064"/>
    <property type="match status" value="1"/>
</dbReference>
<proteinExistence type="predicted"/>
<dbReference type="AlphaFoldDB" id="A0A3S0BYZ6"/>
<gene>
    <name evidence="2" type="ORF">EHW67_06725</name>
</gene>
<dbReference type="InterPro" id="IPR029044">
    <property type="entry name" value="Nucleotide-diphossugar_trans"/>
</dbReference>
<dbReference type="SUPFAM" id="SSF53448">
    <property type="entry name" value="Nucleotide-diphospho-sugar transferases"/>
    <property type="match status" value="1"/>
</dbReference>
<evidence type="ECO:0000256" key="1">
    <source>
        <dbReference type="SAM" id="Phobius"/>
    </source>
</evidence>
<reference evidence="2 3" key="1">
    <citation type="submission" date="2018-11" db="EMBL/GenBank/DDBJ databases">
        <title>Arenibacter aquaticus sp.nov., a marine bacterium isolated from surface seawater in the South China Sea.</title>
        <authorList>
            <person name="Guo J."/>
            <person name="Sun J."/>
        </authorList>
    </citation>
    <scope>NUCLEOTIDE SEQUENCE [LARGE SCALE GENOMIC DNA]</scope>
    <source>
        <strain evidence="2 3">GUO666</strain>
    </source>
</reference>
<sequence length="234" mass="26567">MLKPSKHNGTAILLFANSPQEELNNKSIPNGNVLFSGLTKHTLSVVRQTEIPYFHLTEAEQEGNNFGERFVNAIHHIFNKGFDRVITVGNDTPQLRPADILKADRELDRNNCILGPSKDGGFYLLGLHKRHFNAPRFLALPWQTSSLLRSITALFQGLNIRVVKQRVLLDLDNMVDLNSIMASCTIWSYKLRKLLLSFLTTVQATLSLAVVFFNRYFQHYYFNKGSPINTTCLS</sequence>
<name>A0A3S0BYZ6_9FLAO</name>
<accession>A0A3S0BYZ6</accession>
<dbReference type="Gene3D" id="3.90.550.10">
    <property type="entry name" value="Spore Coat Polysaccharide Biosynthesis Protein SpsA, Chain A"/>
    <property type="match status" value="1"/>
</dbReference>
<dbReference type="EMBL" id="RQPJ01000002">
    <property type="protein sequence ID" value="RTE54851.1"/>
    <property type="molecule type" value="Genomic_DNA"/>
</dbReference>
<dbReference type="OrthoDB" id="9798250at2"/>
<evidence type="ECO:0000313" key="2">
    <source>
        <dbReference type="EMBL" id="RTE54851.1"/>
    </source>
</evidence>
<keyword evidence="1" id="KW-1133">Transmembrane helix</keyword>
<comment type="caution">
    <text evidence="2">The sequence shown here is derived from an EMBL/GenBank/DDBJ whole genome shotgun (WGS) entry which is preliminary data.</text>
</comment>
<dbReference type="PANTHER" id="PTHR36529">
    <property type="entry name" value="SLL1095 PROTEIN"/>
    <property type="match status" value="1"/>
</dbReference>
<dbReference type="InterPro" id="IPR018641">
    <property type="entry name" value="Trfase_1_rSAM/seldom-assoc"/>
</dbReference>
<protein>
    <submittedName>
        <fullName evidence="2">DUF2064 domain-containing protein</fullName>
    </submittedName>
</protein>
<dbReference type="Proteomes" id="UP000267585">
    <property type="component" value="Unassembled WGS sequence"/>
</dbReference>
<evidence type="ECO:0000313" key="3">
    <source>
        <dbReference type="Proteomes" id="UP000267585"/>
    </source>
</evidence>
<feature type="transmembrane region" description="Helical" evidence="1">
    <location>
        <begin position="194"/>
        <end position="217"/>
    </location>
</feature>
<dbReference type="RefSeq" id="WP_126161583.1">
    <property type="nucleotide sequence ID" value="NZ_RQPJ01000002.1"/>
</dbReference>
<keyword evidence="1" id="KW-0472">Membrane</keyword>
<keyword evidence="3" id="KW-1185">Reference proteome</keyword>